<evidence type="ECO:0000313" key="2">
    <source>
        <dbReference type="Proteomes" id="UP000184432"/>
    </source>
</evidence>
<dbReference type="RefSeq" id="WP_073312806.1">
    <property type="nucleotide sequence ID" value="NZ_FQYP01000001.1"/>
</dbReference>
<dbReference type="AlphaFoldDB" id="A0A1M6AEP5"/>
<organism evidence="1 2">
    <name type="scientific">Aquimarina spongiae</name>
    <dbReference type="NCBI Taxonomy" id="570521"/>
    <lineage>
        <taxon>Bacteria</taxon>
        <taxon>Pseudomonadati</taxon>
        <taxon>Bacteroidota</taxon>
        <taxon>Flavobacteriia</taxon>
        <taxon>Flavobacteriales</taxon>
        <taxon>Flavobacteriaceae</taxon>
        <taxon>Aquimarina</taxon>
    </lineage>
</organism>
<dbReference type="Proteomes" id="UP000184432">
    <property type="component" value="Unassembled WGS sequence"/>
</dbReference>
<gene>
    <name evidence="1" type="ORF">SAMN04488508_101253</name>
</gene>
<protein>
    <submittedName>
        <fullName evidence="1">Uncharacterized protein</fullName>
    </submittedName>
</protein>
<sequence length="110" mass="12954">MNKSATLENKSIRQPHFMRLNLMNRELTRMLARLHSYQCEPCTSEMYDKFLRLNHDGHSLQDTIEKISKVLDSTTKFPKAILDEIDAVMQRYHGYQKSLTSYLSEAIIHH</sequence>
<dbReference type="EMBL" id="FQYP01000001">
    <property type="protein sequence ID" value="SHI34887.1"/>
    <property type="molecule type" value="Genomic_DNA"/>
</dbReference>
<accession>A0A1M6AEP5</accession>
<reference evidence="2" key="1">
    <citation type="submission" date="2016-11" db="EMBL/GenBank/DDBJ databases">
        <authorList>
            <person name="Varghese N."/>
            <person name="Submissions S."/>
        </authorList>
    </citation>
    <scope>NUCLEOTIDE SEQUENCE [LARGE SCALE GENOMIC DNA]</scope>
    <source>
        <strain evidence="2">DSM 22623</strain>
    </source>
</reference>
<dbReference type="OrthoDB" id="1163883at2"/>
<proteinExistence type="predicted"/>
<keyword evidence="2" id="KW-1185">Reference proteome</keyword>
<evidence type="ECO:0000313" key="1">
    <source>
        <dbReference type="EMBL" id="SHI34887.1"/>
    </source>
</evidence>
<name>A0A1M6AEP5_9FLAO</name>